<dbReference type="EMBL" id="FSRC01000002">
    <property type="protein sequence ID" value="SIO03229.1"/>
    <property type="molecule type" value="Genomic_DNA"/>
</dbReference>
<evidence type="ECO:0000256" key="6">
    <source>
        <dbReference type="ARBA" id="ARBA00022837"/>
    </source>
</evidence>
<evidence type="ECO:0000313" key="8">
    <source>
        <dbReference type="EMBL" id="SIO03229.1"/>
    </source>
</evidence>
<gene>
    <name evidence="8" type="ORF">SAMN05444394_3013</name>
</gene>
<sequence>MKKVIFSIYCFFTLSLISAQQNQPNIILINIDDMGWRDVGFMGSEYYETPTIDSLAKAGMIFTQGYASAANCAPSRASMMTGLWSPRHGVYTVATSERGKSKDRKIIPTPNTTSISSDHELIPQSLRRAGYRTIHAGKWHLSDSPLDFGFDVNIGGGHNGHPSSYYPPYGNVELEGDGSYLTDAIMAKTLEALSQTQSPFFLYYSPYAVHTPIQPVHSLVDKYQDKSSTIGQENADYASMVENLDRNIGLLFHNLKTNHQLENTLIIFVSDNGGLKGITSQQPLRSGKGSYYEGGIRVPFFFLWEGRISAGTSNSTPISNLDLYPTILEAVGITNPSSKLDGISLLPMLTGEGSIPERALFWHFPIYLEAYQYGQNETRDPLFRTRPGTAMRLGKWKLHYYFEDNEVELFDLEADISEEKDLSSSLPETTNELLEKMRAWWEATSAPIPQTENPEYIKVN</sequence>
<keyword evidence="6" id="KW-0106">Calcium</keyword>
<dbReference type="Gene3D" id="3.40.720.10">
    <property type="entry name" value="Alkaline Phosphatase, subunit A"/>
    <property type="match status" value="1"/>
</dbReference>
<dbReference type="InterPro" id="IPR017850">
    <property type="entry name" value="Alkaline_phosphatase_core_sf"/>
</dbReference>
<organism evidence="8 9">
    <name type="scientific">Algoriphagus halophilus</name>
    <dbReference type="NCBI Taxonomy" id="226505"/>
    <lineage>
        <taxon>Bacteria</taxon>
        <taxon>Pseudomonadati</taxon>
        <taxon>Bacteroidota</taxon>
        <taxon>Cytophagia</taxon>
        <taxon>Cytophagales</taxon>
        <taxon>Cyclobacteriaceae</taxon>
        <taxon>Algoriphagus</taxon>
    </lineage>
</organism>
<dbReference type="GO" id="GO:0046872">
    <property type="term" value="F:metal ion binding"/>
    <property type="evidence" value="ECO:0007669"/>
    <property type="project" value="UniProtKB-KW"/>
</dbReference>
<dbReference type="Pfam" id="PF00884">
    <property type="entry name" value="Sulfatase"/>
    <property type="match status" value="1"/>
</dbReference>
<evidence type="ECO:0000256" key="1">
    <source>
        <dbReference type="ARBA" id="ARBA00001913"/>
    </source>
</evidence>
<protein>
    <submittedName>
        <fullName evidence="8">Arylsulfatase A</fullName>
    </submittedName>
</protein>
<evidence type="ECO:0000256" key="5">
    <source>
        <dbReference type="ARBA" id="ARBA00022801"/>
    </source>
</evidence>
<evidence type="ECO:0000259" key="7">
    <source>
        <dbReference type="Pfam" id="PF00884"/>
    </source>
</evidence>
<dbReference type="AlphaFoldDB" id="A0A1N6G6Q5"/>
<keyword evidence="3" id="KW-0479">Metal-binding</keyword>
<dbReference type="InterPro" id="IPR050738">
    <property type="entry name" value="Sulfatase"/>
</dbReference>
<dbReference type="STRING" id="226505.SAMN05444394_3013"/>
<dbReference type="PANTHER" id="PTHR42693">
    <property type="entry name" value="ARYLSULFATASE FAMILY MEMBER"/>
    <property type="match status" value="1"/>
</dbReference>
<dbReference type="InterPro" id="IPR000917">
    <property type="entry name" value="Sulfatase_N"/>
</dbReference>
<dbReference type="CDD" id="cd16144">
    <property type="entry name" value="ARS_like"/>
    <property type="match status" value="1"/>
</dbReference>
<feature type="domain" description="Sulfatase N-terminal" evidence="7">
    <location>
        <begin position="24"/>
        <end position="333"/>
    </location>
</feature>
<dbReference type="InterPro" id="IPR024607">
    <property type="entry name" value="Sulfatase_CS"/>
</dbReference>
<dbReference type="PROSITE" id="PS00149">
    <property type="entry name" value="SULFATASE_2"/>
    <property type="match status" value="1"/>
</dbReference>
<name>A0A1N6G6Q5_9BACT</name>
<accession>A0A1N6G6Q5</accession>
<dbReference type="PANTHER" id="PTHR42693:SF42">
    <property type="entry name" value="ARYLSULFATASE G"/>
    <property type="match status" value="1"/>
</dbReference>
<keyword evidence="4" id="KW-0732">Signal</keyword>
<dbReference type="RefSeq" id="WP_074225789.1">
    <property type="nucleotide sequence ID" value="NZ_FSRC01000002.1"/>
</dbReference>
<evidence type="ECO:0000313" key="9">
    <source>
        <dbReference type="Proteomes" id="UP000185221"/>
    </source>
</evidence>
<keyword evidence="5" id="KW-0378">Hydrolase</keyword>
<dbReference type="OrthoDB" id="9764377at2"/>
<comment type="cofactor">
    <cofactor evidence="1">
        <name>Ca(2+)</name>
        <dbReference type="ChEBI" id="CHEBI:29108"/>
    </cofactor>
</comment>
<dbReference type="GO" id="GO:0004065">
    <property type="term" value="F:arylsulfatase activity"/>
    <property type="evidence" value="ECO:0007669"/>
    <property type="project" value="TreeGrafter"/>
</dbReference>
<dbReference type="SUPFAM" id="SSF53649">
    <property type="entry name" value="Alkaline phosphatase-like"/>
    <property type="match status" value="1"/>
</dbReference>
<reference evidence="9" key="1">
    <citation type="submission" date="2016-11" db="EMBL/GenBank/DDBJ databases">
        <authorList>
            <person name="Varghese N."/>
            <person name="Submissions S."/>
        </authorList>
    </citation>
    <scope>NUCLEOTIDE SEQUENCE [LARGE SCALE GENOMIC DNA]</scope>
    <source>
        <strain evidence="9">DSM 15292</strain>
    </source>
</reference>
<evidence type="ECO:0000256" key="4">
    <source>
        <dbReference type="ARBA" id="ARBA00022729"/>
    </source>
</evidence>
<evidence type="ECO:0000256" key="3">
    <source>
        <dbReference type="ARBA" id="ARBA00022723"/>
    </source>
</evidence>
<proteinExistence type="inferred from homology"/>
<dbReference type="Proteomes" id="UP000185221">
    <property type="component" value="Unassembled WGS sequence"/>
</dbReference>
<comment type="similarity">
    <text evidence="2">Belongs to the sulfatase family.</text>
</comment>
<keyword evidence="9" id="KW-1185">Reference proteome</keyword>
<evidence type="ECO:0000256" key="2">
    <source>
        <dbReference type="ARBA" id="ARBA00008779"/>
    </source>
</evidence>
<dbReference type="Gene3D" id="3.30.1120.10">
    <property type="match status" value="1"/>
</dbReference>